<name>A0AAI9FTG7_STEMA</name>
<dbReference type="Pfam" id="PF00326">
    <property type="entry name" value="Peptidase_S9"/>
    <property type="match status" value="1"/>
</dbReference>
<gene>
    <name evidence="2" type="ORF">QEG23_000503</name>
</gene>
<keyword evidence="2" id="KW-0378">Hydrolase</keyword>
<evidence type="ECO:0000313" key="2">
    <source>
        <dbReference type="EMBL" id="EKT4091030.1"/>
    </source>
</evidence>
<dbReference type="Gene3D" id="1.10.10.800">
    <property type="match status" value="1"/>
</dbReference>
<dbReference type="Proteomes" id="UP001218208">
    <property type="component" value="Unassembled WGS sequence"/>
</dbReference>
<feature type="domain" description="Peptidase S9 prolyl oligopeptidase catalytic" evidence="1">
    <location>
        <begin position="87"/>
        <end position="139"/>
    </location>
</feature>
<dbReference type="InterPro" id="IPR001375">
    <property type="entry name" value="Peptidase_S9_cat"/>
</dbReference>
<dbReference type="AlphaFoldDB" id="A0AAI9FTG7"/>
<proteinExistence type="predicted"/>
<evidence type="ECO:0000259" key="1">
    <source>
        <dbReference type="Pfam" id="PF00326"/>
    </source>
</evidence>
<dbReference type="InterPro" id="IPR029058">
    <property type="entry name" value="AB_hydrolase_fold"/>
</dbReference>
<dbReference type="PANTHER" id="PTHR47751">
    <property type="entry name" value="SUPERFAMILY HYDROLASE, PUTATIVE (AFU_ORTHOLOGUE AFUA_2G16580)-RELATED"/>
    <property type="match status" value="1"/>
</dbReference>
<organism evidence="2 3">
    <name type="scientific">Stenotrophomonas maltophilia</name>
    <name type="common">Pseudomonas maltophilia</name>
    <name type="synonym">Xanthomonas maltophilia</name>
    <dbReference type="NCBI Taxonomy" id="40324"/>
    <lineage>
        <taxon>Bacteria</taxon>
        <taxon>Pseudomonadati</taxon>
        <taxon>Pseudomonadota</taxon>
        <taxon>Gammaproteobacteria</taxon>
        <taxon>Lysobacterales</taxon>
        <taxon>Lysobacteraceae</taxon>
        <taxon>Stenotrophomonas</taxon>
        <taxon>Stenotrophomonas maltophilia group</taxon>
    </lineage>
</organism>
<accession>A0AAI9FTG7</accession>
<dbReference type="Gene3D" id="3.40.50.1820">
    <property type="entry name" value="alpha/beta hydrolase"/>
    <property type="match status" value="1"/>
</dbReference>
<dbReference type="GO" id="GO:0006508">
    <property type="term" value="P:proteolysis"/>
    <property type="evidence" value="ECO:0007669"/>
    <property type="project" value="InterPro"/>
</dbReference>
<dbReference type="EMBL" id="ABLOJW010000002">
    <property type="protein sequence ID" value="EKT4091030.1"/>
    <property type="molecule type" value="Genomic_DNA"/>
</dbReference>
<dbReference type="SUPFAM" id="SSF53474">
    <property type="entry name" value="alpha/beta-Hydrolases"/>
    <property type="match status" value="1"/>
</dbReference>
<dbReference type="PANTHER" id="PTHR47751:SF1">
    <property type="entry name" value="SUPERFAMILY HYDROLASE, PUTATIVE (AFU_ORTHOLOGUE AFUA_2G16580)-RELATED"/>
    <property type="match status" value="1"/>
</dbReference>
<sequence>MSTQQTVSFKNRSWDVAATLRFPEGFDPASKYAAIVCAHPISSCKEQTSGAIYGEALTAAGFITLAFDASTQGASGGEPRFMEDPATRVEDFRCAMDYLMTLPYIDEDRVGVLGVCGGGGYAVSAATTDHRFKAVGTVVAANYGRLMREGDMSPDAALKTLEALGKQRTAEARGAEPLIVGYIPGSEAEREAAGINDIDIVEAVQYYCTPRGQQPGSPNKLRFTSTGAALSWDAFAFTEHLLTQPLHIVIGGVPGGFGSYRDGLELYARARSVQKSIQIVAGASHYELYDQPAATTQALQQLIPFYRTHLGA</sequence>
<reference evidence="2" key="1">
    <citation type="submission" date="2022-07" db="EMBL/GenBank/DDBJ databases">
        <authorList>
            <consortium name="DAFM: The Division of Animal and Food Microbiology"/>
        </authorList>
    </citation>
    <scope>NUCLEOTIDE SEQUENCE</scope>
    <source>
        <strain evidence="2">19MO01SH01-2</strain>
    </source>
</reference>
<comment type="caution">
    <text evidence="2">The sequence shown here is derived from an EMBL/GenBank/DDBJ whole genome shotgun (WGS) entry which is preliminary data.</text>
</comment>
<evidence type="ECO:0000313" key="3">
    <source>
        <dbReference type="Proteomes" id="UP001218208"/>
    </source>
</evidence>
<protein>
    <submittedName>
        <fullName evidence="2">Alpha/beta hydrolase</fullName>
    </submittedName>
</protein>
<dbReference type="InterPro" id="IPR051411">
    <property type="entry name" value="Polyketide_trans_af380"/>
</dbReference>
<dbReference type="GO" id="GO:0008236">
    <property type="term" value="F:serine-type peptidase activity"/>
    <property type="evidence" value="ECO:0007669"/>
    <property type="project" value="InterPro"/>
</dbReference>